<protein>
    <submittedName>
        <fullName evidence="4">TOBE domain-containing protein</fullName>
    </submittedName>
</protein>
<name>A0A9X3IRG8_9GAMM</name>
<dbReference type="InterPro" id="IPR005116">
    <property type="entry name" value="Transp-assoc_OB_typ1"/>
</dbReference>
<accession>A0A9X3IRG8</accession>
<evidence type="ECO:0000313" key="4">
    <source>
        <dbReference type="EMBL" id="MCY0963834.1"/>
    </source>
</evidence>
<dbReference type="RefSeq" id="WP_283172054.1">
    <property type="nucleotide sequence ID" value="NZ_JAPNOA010000006.1"/>
</dbReference>
<dbReference type="InterPro" id="IPR008995">
    <property type="entry name" value="Mo/tungstate-bd_C_term_dom"/>
</dbReference>
<dbReference type="SUPFAM" id="SSF50331">
    <property type="entry name" value="MOP-like"/>
    <property type="match status" value="1"/>
</dbReference>
<evidence type="ECO:0000259" key="3">
    <source>
        <dbReference type="PROSITE" id="PS51866"/>
    </source>
</evidence>
<feature type="domain" description="Mop" evidence="3">
    <location>
        <begin position="163"/>
        <end position="233"/>
    </location>
</feature>
<keyword evidence="1 2" id="KW-0500">Molybdenum</keyword>
<dbReference type="PROSITE" id="PS51866">
    <property type="entry name" value="MOP"/>
    <property type="match status" value="1"/>
</dbReference>
<dbReference type="Gene3D" id="2.40.50.100">
    <property type="match status" value="1"/>
</dbReference>
<proteinExistence type="predicted"/>
<dbReference type="Proteomes" id="UP001150830">
    <property type="component" value="Unassembled WGS sequence"/>
</dbReference>
<evidence type="ECO:0000256" key="1">
    <source>
        <dbReference type="ARBA" id="ARBA00022505"/>
    </source>
</evidence>
<dbReference type="EMBL" id="JAPNOA010000006">
    <property type="protein sequence ID" value="MCY0963834.1"/>
    <property type="molecule type" value="Genomic_DNA"/>
</dbReference>
<dbReference type="AlphaFoldDB" id="A0A9X3IRG8"/>
<dbReference type="Pfam" id="PF03459">
    <property type="entry name" value="TOBE"/>
    <property type="match status" value="1"/>
</dbReference>
<reference evidence="4" key="1">
    <citation type="submission" date="2022-11" db="EMBL/GenBank/DDBJ databases">
        <title>Parathalassolutuus dongxingensis gen. nov., sp. nov., a novel member of family Oceanospirillaceae isolated from a coastal shrimp pond in Guangxi, China.</title>
        <authorList>
            <person name="Chen H."/>
        </authorList>
    </citation>
    <scope>NUCLEOTIDE SEQUENCE</scope>
    <source>
        <strain evidence="4">G-43</strain>
    </source>
</reference>
<keyword evidence="5" id="KW-1185">Reference proteome</keyword>
<dbReference type="InterPro" id="IPR004606">
    <property type="entry name" value="Mop_domain"/>
</dbReference>
<evidence type="ECO:0000256" key="2">
    <source>
        <dbReference type="PROSITE-ProRule" id="PRU01213"/>
    </source>
</evidence>
<evidence type="ECO:0000313" key="5">
    <source>
        <dbReference type="Proteomes" id="UP001150830"/>
    </source>
</evidence>
<sequence length="233" mass="26037">MYQSVPDIQNKQSTDTLWVTLKLPLQEMPRLQVVQNTPHPRVPALHSSLLNRDQARLYLALMSQLGQKPDAELDISTMAPAQTGLMRQVQERLDEDEAPPLHDPQSVTFTALVVETSREWELARLQFNGGDLWIGNQNLVQGDRLPVRIHATDVSISLSAHADSSFLNILPVVLTRIEESPVPGMCELRLRAGHDGTSDLLIPARISRRSAKQLWLTPGLRLWAQIKSAAIVI</sequence>
<organism evidence="4 5">
    <name type="scientific">Parathalassolituus penaei</name>
    <dbReference type="NCBI Taxonomy" id="2997323"/>
    <lineage>
        <taxon>Bacteria</taxon>
        <taxon>Pseudomonadati</taxon>
        <taxon>Pseudomonadota</taxon>
        <taxon>Gammaproteobacteria</taxon>
        <taxon>Oceanospirillales</taxon>
        <taxon>Oceanospirillaceae</taxon>
        <taxon>Parathalassolituus</taxon>
    </lineage>
</organism>
<comment type="caution">
    <text evidence="4">The sequence shown here is derived from an EMBL/GenBank/DDBJ whole genome shotgun (WGS) entry which is preliminary data.</text>
</comment>
<gene>
    <name evidence="4" type="ORF">OUO13_01355</name>
</gene>
<dbReference type="GO" id="GO:0015689">
    <property type="term" value="P:molybdate ion transport"/>
    <property type="evidence" value="ECO:0007669"/>
    <property type="project" value="InterPro"/>
</dbReference>